<dbReference type="EC" id="2.7.13.3" evidence="3"/>
<dbReference type="Gene3D" id="3.30.565.10">
    <property type="entry name" value="Histidine kinase-like ATPase, C-terminal domain"/>
    <property type="match status" value="1"/>
</dbReference>
<feature type="transmembrane region" description="Helical" evidence="10">
    <location>
        <begin position="257"/>
        <end position="282"/>
    </location>
</feature>
<dbReference type="InterPro" id="IPR003661">
    <property type="entry name" value="HisK_dim/P_dom"/>
</dbReference>
<dbReference type="InterPro" id="IPR004358">
    <property type="entry name" value="Sig_transdc_His_kin-like_C"/>
</dbReference>
<keyword evidence="4" id="KW-0597">Phosphoprotein</keyword>
<dbReference type="PANTHER" id="PTHR45453:SF1">
    <property type="entry name" value="PHOSPHATE REGULON SENSOR PROTEIN PHOR"/>
    <property type="match status" value="1"/>
</dbReference>
<keyword evidence="8" id="KW-0067">ATP-binding</keyword>
<dbReference type="InterPro" id="IPR003594">
    <property type="entry name" value="HATPase_dom"/>
</dbReference>
<dbReference type="Pfam" id="PF02518">
    <property type="entry name" value="HATPase_c"/>
    <property type="match status" value="1"/>
</dbReference>
<evidence type="ECO:0000256" key="9">
    <source>
        <dbReference type="ARBA" id="ARBA00023012"/>
    </source>
</evidence>
<dbReference type="SUPFAM" id="SSF55874">
    <property type="entry name" value="ATPase domain of HSP90 chaperone/DNA topoisomerase II/histidine kinase"/>
    <property type="match status" value="1"/>
</dbReference>
<feature type="transmembrane region" description="Helical" evidence="10">
    <location>
        <begin position="20"/>
        <end position="39"/>
    </location>
</feature>
<name>A0ABQ1W2P9_9BACL</name>
<dbReference type="Pfam" id="PF00512">
    <property type="entry name" value="HisKA"/>
    <property type="match status" value="1"/>
</dbReference>
<dbReference type="SMART" id="SM00387">
    <property type="entry name" value="HATPase_c"/>
    <property type="match status" value="1"/>
</dbReference>
<dbReference type="InterPro" id="IPR005467">
    <property type="entry name" value="His_kinase_dom"/>
</dbReference>
<evidence type="ECO:0000313" key="13">
    <source>
        <dbReference type="Proteomes" id="UP000608420"/>
    </source>
</evidence>
<evidence type="ECO:0000256" key="5">
    <source>
        <dbReference type="ARBA" id="ARBA00022679"/>
    </source>
</evidence>
<evidence type="ECO:0000259" key="11">
    <source>
        <dbReference type="PROSITE" id="PS50109"/>
    </source>
</evidence>
<dbReference type="GO" id="GO:0016301">
    <property type="term" value="F:kinase activity"/>
    <property type="evidence" value="ECO:0007669"/>
    <property type="project" value="UniProtKB-KW"/>
</dbReference>
<keyword evidence="7 12" id="KW-0418">Kinase</keyword>
<gene>
    <name evidence="12" type="ORF">GCM10010913_34660</name>
</gene>
<keyword evidence="13" id="KW-1185">Reference proteome</keyword>
<dbReference type="InterPro" id="IPR036890">
    <property type="entry name" value="HATPase_C_sf"/>
</dbReference>
<comment type="catalytic activity">
    <reaction evidence="1">
        <text>ATP + protein L-histidine = ADP + protein N-phospho-L-histidine.</text>
        <dbReference type="EC" id="2.7.13.3"/>
    </reaction>
</comment>
<dbReference type="PANTHER" id="PTHR45453">
    <property type="entry name" value="PHOSPHATE REGULON SENSOR PROTEIN PHOR"/>
    <property type="match status" value="1"/>
</dbReference>
<dbReference type="InterPro" id="IPR050351">
    <property type="entry name" value="BphY/WalK/GraS-like"/>
</dbReference>
<keyword evidence="6" id="KW-0547">Nucleotide-binding</keyword>
<evidence type="ECO:0000256" key="7">
    <source>
        <dbReference type="ARBA" id="ARBA00022777"/>
    </source>
</evidence>
<evidence type="ECO:0000256" key="6">
    <source>
        <dbReference type="ARBA" id="ARBA00022741"/>
    </source>
</evidence>
<keyword evidence="9" id="KW-0902">Two-component regulatory system</keyword>
<evidence type="ECO:0000256" key="2">
    <source>
        <dbReference type="ARBA" id="ARBA00004370"/>
    </source>
</evidence>
<protein>
    <recommendedName>
        <fullName evidence="3">histidine kinase</fullName>
        <ecNumber evidence="3">2.7.13.3</ecNumber>
    </recommendedName>
</protein>
<feature type="domain" description="Histidine kinase" evidence="11">
    <location>
        <begin position="366"/>
        <end position="584"/>
    </location>
</feature>
<accession>A0ABQ1W2P9</accession>
<evidence type="ECO:0000256" key="4">
    <source>
        <dbReference type="ARBA" id="ARBA00022553"/>
    </source>
</evidence>
<evidence type="ECO:0000313" key="12">
    <source>
        <dbReference type="EMBL" id="GGG09881.1"/>
    </source>
</evidence>
<dbReference type="RefSeq" id="WP_120464242.1">
    <property type="nucleotide sequence ID" value="NZ_BMIW01000028.1"/>
</dbReference>
<dbReference type="SMART" id="SM00388">
    <property type="entry name" value="HisKA"/>
    <property type="match status" value="1"/>
</dbReference>
<dbReference type="EMBL" id="BMIW01000028">
    <property type="protein sequence ID" value="GGG09881.1"/>
    <property type="molecule type" value="Genomic_DNA"/>
</dbReference>
<dbReference type="CDD" id="cd00082">
    <property type="entry name" value="HisKA"/>
    <property type="match status" value="1"/>
</dbReference>
<dbReference type="PRINTS" id="PR00344">
    <property type="entry name" value="BCTRLSENSOR"/>
</dbReference>
<reference evidence="13" key="1">
    <citation type="journal article" date="2019" name="Int. J. Syst. Evol. Microbiol.">
        <title>The Global Catalogue of Microorganisms (GCM) 10K type strain sequencing project: providing services to taxonomists for standard genome sequencing and annotation.</title>
        <authorList>
            <consortium name="The Broad Institute Genomics Platform"/>
            <consortium name="The Broad Institute Genome Sequencing Center for Infectious Disease"/>
            <person name="Wu L."/>
            <person name="Ma J."/>
        </authorList>
    </citation>
    <scope>NUCLEOTIDE SEQUENCE [LARGE SCALE GENOMIC DNA]</scope>
    <source>
        <strain evidence="13">CGMCC 1.15420</strain>
    </source>
</reference>
<evidence type="ECO:0000256" key="1">
    <source>
        <dbReference type="ARBA" id="ARBA00000085"/>
    </source>
</evidence>
<proteinExistence type="predicted"/>
<dbReference type="CDD" id="cd00075">
    <property type="entry name" value="HATPase"/>
    <property type="match status" value="1"/>
</dbReference>
<keyword evidence="10" id="KW-0812">Transmembrane</keyword>
<comment type="subcellular location">
    <subcellularLocation>
        <location evidence="2">Membrane</location>
    </subcellularLocation>
</comment>
<evidence type="ECO:0000256" key="10">
    <source>
        <dbReference type="SAM" id="Phobius"/>
    </source>
</evidence>
<organism evidence="12 13">
    <name type="scientific">Paenibacillus aceti</name>
    <dbReference type="NCBI Taxonomy" id="1820010"/>
    <lineage>
        <taxon>Bacteria</taxon>
        <taxon>Bacillati</taxon>
        <taxon>Bacillota</taxon>
        <taxon>Bacilli</taxon>
        <taxon>Bacillales</taxon>
        <taxon>Paenibacillaceae</taxon>
        <taxon>Paenibacillus</taxon>
    </lineage>
</organism>
<dbReference type="SUPFAM" id="SSF47384">
    <property type="entry name" value="Homodimeric domain of signal transducing histidine kinase"/>
    <property type="match status" value="1"/>
</dbReference>
<keyword evidence="5" id="KW-0808">Transferase</keyword>
<sequence length="588" mass="67434">MRKIRTRLALHFTYQLLMQWVLILLTMMIILFSLFNYMANQDLKRTFSTGALDAIKIETIIQNDEVEMNHRWKKLLKEQGYWLQIINDRGSVIYSLNAPADLKKTYGATELLNIQESRRLGSYRVSAALEPEADGLKSVVYLMGRQDLGTKLLNEWFQKYNQKGQIRADAMAELEQQLHGKDEYLQVVNTEGEILQSIGQSAQGSTDKRYLPLDLVAIHAEPGSYPMELSVHYDEDSGNTWLLHQGKQGRTIEKQSIFYDLIKGLVVIGVSVMVVTLALSIWHGYRYGQPLTLFAGWFERMGEGRYSEALTEKERKKVFKRNGKIRMRYRLYKEVIAGFYEMATQLDASQRDRKLLEQTREEWMTGISHDLRTPLATIQGYGHLLESGQFSWDEAELKEMGKVIREKGDFMLELVQDFSLTFQLKNNALRIPLEPIELNEFVRRSVLRYVNDATIDTAVFSYEEWEEELTIMANPKWFRRMLDNIITNAVNHNPEGTEITVSTGIAGDAAWICVADNGQGMDEETRCNLFERYYRGTSTDETTDGAGLGMSIAHAIVIAHQGRIRVESEPQQGAKVIMEFPLIAVGNE</sequence>
<keyword evidence="10" id="KW-1133">Transmembrane helix</keyword>
<evidence type="ECO:0000256" key="8">
    <source>
        <dbReference type="ARBA" id="ARBA00022840"/>
    </source>
</evidence>
<dbReference type="Gene3D" id="1.10.287.130">
    <property type="match status" value="1"/>
</dbReference>
<evidence type="ECO:0000256" key="3">
    <source>
        <dbReference type="ARBA" id="ARBA00012438"/>
    </source>
</evidence>
<dbReference type="PROSITE" id="PS50109">
    <property type="entry name" value="HIS_KIN"/>
    <property type="match status" value="1"/>
</dbReference>
<dbReference type="InterPro" id="IPR036097">
    <property type="entry name" value="HisK_dim/P_sf"/>
</dbReference>
<keyword evidence="10" id="KW-0472">Membrane</keyword>
<dbReference type="Proteomes" id="UP000608420">
    <property type="component" value="Unassembled WGS sequence"/>
</dbReference>
<comment type="caution">
    <text evidence="12">The sequence shown here is derived from an EMBL/GenBank/DDBJ whole genome shotgun (WGS) entry which is preliminary data.</text>
</comment>